<dbReference type="EMBL" id="FMSH01000315">
    <property type="protein sequence ID" value="SCU78771.1"/>
    <property type="molecule type" value="Genomic_DNA"/>
</dbReference>
<gene>
    <name evidence="1" type="ORF">CNECB9_3820002</name>
</gene>
<evidence type="ECO:0000313" key="1">
    <source>
        <dbReference type="EMBL" id="SCU78771.1"/>
    </source>
</evidence>
<reference evidence="1" key="1">
    <citation type="submission" date="2016-09" db="EMBL/GenBank/DDBJ databases">
        <authorList>
            <person name="Capua I."/>
            <person name="De Benedictis P."/>
            <person name="Joannis T."/>
            <person name="Lombin L.H."/>
            <person name="Cattoli G."/>
        </authorList>
    </citation>
    <scope>NUCLEOTIDE SEQUENCE</scope>
    <source>
        <strain evidence="1">B9</strain>
    </source>
</reference>
<proteinExistence type="predicted"/>
<protein>
    <submittedName>
        <fullName evidence="1">Uncharacterized protein</fullName>
    </submittedName>
</protein>
<name>A0A1K0IIY1_CUPNE</name>
<accession>A0A1K0IIY1</accession>
<sequence>MMLPPKNRTCEFPRIRLKPLKVNESIKYRLYSDSAVVMDLNMTTGMHQHSIS</sequence>
<dbReference type="AlphaFoldDB" id="A0A1K0IIY1"/>
<organism evidence="1">
    <name type="scientific">Cupriavidus necator</name>
    <name type="common">Alcaligenes eutrophus</name>
    <name type="synonym">Ralstonia eutropha</name>
    <dbReference type="NCBI Taxonomy" id="106590"/>
    <lineage>
        <taxon>Bacteria</taxon>
        <taxon>Pseudomonadati</taxon>
        <taxon>Pseudomonadota</taxon>
        <taxon>Betaproteobacteria</taxon>
        <taxon>Burkholderiales</taxon>
        <taxon>Burkholderiaceae</taxon>
        <taxon>Cupriavidus</taxon>
    </lineage>
</organism>